<sequence length="52" mass="6024">STNKLRGVEESSTMEGSDELLFFVNGRKVVEKNVDPELNLLTYLRKKCIHER</sequence>
<dbReference type="OrthoDB" id="8300278at2759"/>
<dbReference type="AlphaFoldDB" id="A0A401PP09"/>
<dbReference type="InterPro" id="IPR012675">
    <property type="entry name" value="Beta-grasp_dom_sf"/>
</dbReference>
<proteinExistence type="predicted"/>
<gene>
    <name evidence="1" type="ORF">scyTo_0020812</name>
</gene>
<protein>
    <submittedName>
        <fullName evidence="1">Uncharacterized protein</fullName>
    </submittedName>
</protein>
<feature type="non-terminal residue" evidence="1">
    <location>
        <position position="1"/>
    </location>
</feature>
<evidence type="ECO:0000313" key="2">
    <source>
        <dbReference type="Proteomes" id="UP000288216"/>
    </source>
</evidence>
<accession>A0A401PP09</accession>
<dbReference type="Gene3D" id="3.10.20.30">
    <property type="match status" value="1"/>
</dbReference>
<reference evidence="1 2" key="1">
    <citation type="journal article" date="2018" name="Nat. Ecol. Evol.">
        <title>Shark genomes provide insights into elasmobranch evolution and the origin of vertebrates.</title>
        <authorList>
            <person name="Hara Y"/>
            <person name="Yamaguchi K"/>
            <person name="Onimaru K"/>
            <person name="Kadota M"/>
            <person name="Koyanagi M"/>
            <person name="Keeley SD"/>
            <person name="Tatsumi K"/>
            <person name="Tanaka K"/>
            <person name="Motone F"/>
            <person name="Kageyama Y"/>
            <person name="Nozu R"/>
            <person name="Adachi N"/>
            <person name="Nishimura O"/>
            <person name="Nakagawa R"/>
            <person name="Tanegashima C"/>
            <person name="Kiyatake I"/>
            <person name="Matsumoto R"/>
            <person name="Murakumo K"/>
            <person name="Nishida K"/>
            <person name="Terakita A"/>
            <person name="Kuratani S"/>
            <person name="Sato K"/>
            <person name="Hyodo S Kuraku.S."/>
        </authorList>
    </citation>
    <scope>NUCLEOTIDE SEQUENCE [LARGE SCALE GENOMIC DNA]</scope>
</reference>
<dbReference type="Proteomes" id="UP000288216">
    <property type="component" value="Unassembled WGS sequence"/>
</dbReference>
<name>A0A401PP09_SCYTO</name>
<organism evidence="1 2">
    <name type="scientific">Scyliorhinus torazame</name>
    <name type="common">Cloudy catshark</name>
    <name type="synonym">Catulus torazame</name>
    <dbReference type="NCBI Taxonomy" id="75743"/>
    <lineage>
        <taxon>Eukaryota</taxon>
        <taxon>Metazoa</taxon>
        <taxon>Chordata</taxon>
        <taxon>Craniata</taxon>
        <taxon>Vertebrata</taxon>
        <taxon>Chondrichthyes</taxon>
        <taxon>Elasmobranchii</taxon>
        <taxon>Galeomorphii</taxon>
        <taxon>Galeoidea</taxon>
        <taxon>Carcharhiniformes</taxon>
        <taxon>Scyliorhinidae</taxon>
        <taxon>Scyliorhinus</taxon>
    </lineage>
</organism>
<comment type="caution">
    <text evidence="1">The sequence shown here is derived from an EMBL/GenBank/DDBJ whole genome shotgun (WGS) entry which is preliminary data.</text>
</comment>
<dbReference type="STRING" id="75743.A0A401PP09"/>
<keyword evidence="2" id="KW-1185">Reference proteome</keyword>
<evidence type="ECO:0000313" key="1">
    <source>
        <dbReference type="EMBL" id="GCB74838.1"/>
    </source>
</evidence>
<dbReference type="EMBL" id="BFAA01017403">
    <property type="protein sequence ID" value="GCB74838.1"/>
    <property type="molecule type" value="Genomic_DNA"/>
</dbReference>